<dbReference type="RefSeq" id="WP_207880769.1">
    <property type="nucleotide sequence ID" value="NZ_JAFVMF010000006.1"/>
</dbReference>
<dbReference type="Proteomes" id="UP000664771">
    <property type="component" value="Unassembled WGS sequence"/>
</dbReference>
<evidence type="ECO:0000313" key="7">
    <source>
        <dbReference type="EMBL" id="MBO1359531.1"/>
    </source>
</evidence>
<keyword evidence="1" id="KW-0547">Nucleotide-binding</keyword>
<reference evidence="7 8" key="1">
    <citation type="submission" date="2021-03" db="EMBL/GenBank/DDBJ databases">
        <title>The complete genome sequence of Acetobacter sacchari TBRC 11175.</title>
        <authorList>
            <person name="Charoenyingcharoen P."/>
            <person name="Yukphan P."/>
        </authorList>
    </citation>
    <scope>NUCLEOTIDE SEQUENCE [LARGE SCALE GENOMIC DNA]</scope>
    <source>
        <strain evidence="7 8">TBRC 11175</strain>
    </source>
</reference>
<feature type="coiled-coil region" evidence="3">
    <location>
        <begin position="225"/>
        <end position="252"/>
    </location>
</feature>
<feature type="domain" description="CobQ/CobB/MinD/ParA nucleotide binding" evidence="6">
    <location>
        <begin position="552"/>
        <end position="624"/>
    </location>
</feature>
<dbReference type="Gene3D" id="3.40.50.300">
    <property type="entry name" value="P-loop containing nucleotide triphosphate hydrolases"/>
    <property type="match status" value="1"/>
</dbReference>
<organism evidence="7 8">
    <name type="scientific">Acetobacter sacchari</name>
    <dbReference type="NCBI Taxonomy" id="2661687"/>
    <lineage>
        <taxon>Bacteria</taxon>
        <taxon>Pseudomonadati</taxon>
        <taxon>Pseudomonadota</taxon>
        <taxon>Alphaproteobacteria</taxon>
        <taxon>Acetobacterales</taxon>
        <taxon>Acetobacteraceae</taxon>
        <taxon>Acetobacter</taxon>
    </lineage>
</organism>
<dbReference type="SUPFAM" id="SSF52540">
    <property type="entry name" value="P-loop containing nucleoside triphosphate hydrolases"/>
    <property type="match status" value="1"/>
</dbReference>
<evidence type="ECO:0000256" key="5">
    <source>
        <dbReference type="SAM" id="Phobius"/>
    </source>
</evidence>
<keyword evidence="2" id="KW-0067">ATP-binding</keyword>
<protein>
    <submittedName>
        <fullName evidence="7">Polysaccharide biosynthesis tyrosine autokinase</fullName>
    </submittedName>
</protein>
<dbReference type="InterPro" id="IPR027417">
    <property type="entry name" value="P-loop_NTPase"/>
</dbReference>
<evidence type="ECO:0000256" key="1">
    <source>
        <dbReference type="ARBA" id="ARBA00022741"/>
    </source>
</evidence>
<evidence type="ECO:0000256" key="2">
    <source>
        <dbReference type="ARBA" id="ARBA00022840"/>
    </source>
</evidence>
<keyword evidence="5" id="KW-1133">Transmembrane helix</keyword>
<evidence type="ECO:0000256" key="3">
    <source>
        <dbReference type="SAM" id="Coils"/>
    </source>
</evidence>
<dbReference type="InterPro" id="IPR050445">
    <property type="entry name" value="Bact_polysacc_biosynth/exp"/>
</dbReference>
<dbReference type="EMBL" id="JAFVMF010000006">
    <property type="protein sequence ID" value="MBO1359531.1"/>
    <property type="molecule type" value="Genomic_DNA"/>
</dbReference>
<name>A0ABS3LUF9_9PROT</name>
<dbReference type="Pfam" id="PF01656">
    <property type="entry name" value="CbiA"/>
    <property type="match status" value="1"/>
</dbReference>
<comment type="caution">
    <text evidence="7">The sequence shown here is derived from an EMBL/GenBank/DDBJ whole genome shotgun (WGS) entry which is preliminary data.</text>
</comment>
<dbReference type="PANTHER" id="PTHR32309">
    <property type="entry name" value="TYROSINE-PROTEIN KINASE"/>
    <property type="match status" value="1"/>
</dbReference>
<keyword evidence="8" id="KW-1185">Reference proteome</keyword>
<dbReference type="InterPro" id="IPR005702">
    <property type="entry name" value="Wzc-like_C"/>
</dbReference>
<feature type="coiled-coil region" evidence="3">
    <location>
        <begin position="380"/>
        <end position="431"/>
    </location>
</feature>
<feature type="region of interest" description="Disordered" evidence="4">
    <location>
        <begin position="1"/>
        <end position="21"/>
    </location>
</feature>
<accession>A0ABS3LUF9</accession>
<evidence type="ECO:0000259" key="6">
    <source>
        <dbReference type="Pfam" id="PF01656"/>
    </source>
</evidence>
<dbReference type="CDD" id="cd05387">
    <property type="entry name" value="BY-kinase"/>
    <property type="match status" value="1"/>
</dbReference>
<keyword evidence="5" id="KW-0472">Membrane</keyword>
<dbReference type="PANTHER" id="PTHR32309:SF13">
    <property type="entry name" value="FERRIC ENTEROBACTIN TRANSPORT PROTEIN FEPE"/>
    <property type="match status" value="1"/>
</dbReference>
<evidence type="ECO:0000256" key="4">
    <source>
        <dbReference type="SAM" id="MobiDB-lite"/>
    </source>
</evidence>
<evidence type="ECO:0000313" key="8">
    <source>
        <dbReference type="Proteomes" id="UP000664771"/>
    </source>
</evidence>
<proteinExistence type="predicted"/>
<feature type="transmembrane region" description="Helical" evidence="5">
    <location>
        <begin position="36"/>
        <end position="61"/>
    </location>
</feature>
<gene>
    <name evidence="7" type="ORF">J2D73_06930</name>
</gene>
<keyword evidence="3" id="KW-0175">Coiled coil</keyword>
<sequence>MNALQIPSFNGPPPSETQDTSHVSPLTIFSVIRRHWLAVSLTTVLIGGPACVGIGLLSPYYDASSSLMIGTKQAPFRDLQATQSPVDVDTVAVNTEVGILRSSTIATSVAQRLDLVDAPYFRNMLDAVPLKRRIVDAISRLLGETPDHPKLSPAERLQATRDALMNRITVLNDGRSYIITVTARTGDAALSSQIANAYADVYLDFKRHLKISATWRANGLLDEQIVPLRDRLRKAEQAVEQFREKNDLVSTQLSQSIIQSGPNAAPVQEGTTIADQQLVETNRQLIEAQSELEAKRAHYAEMHSGGAGGSSADTTAVLSSPIIQQLQAQEAELNARAASLASTAGDANPELRAARAAAAHVQRQISAEIGRISASSGKDLQSAQAKVAALTQEVQRLQGHVSKENRANVTLRQLESEASAARAVYQDYLSRFAQTSTAAELQEPEADLITRADKPLSVSGPPRMQLMVLALVASSLLGVGVALALDRTRKGVRSPVEMDSVPGLFTLGMVPSFTGSLTRLYHSGATCAYVEMVESIRAILSFGQSRFRAKSIVVTSPGPDEGKTTFALSLAANTGRSGKRALLIDCDTHGPSAIQLVAGVGRSPHNSAPSLQDSGGLARDVLPGVDVMTMSGGGKGGGRMVSPSAIGLVLAELSPHYDMIILDTPPVLAFPDAAVLSHQTDGVVVLAKWGTTTQASIKEAMRQMQAYDAKVLGGVLNQAPMRGPDSATTNQIQIYSHYGLLAS</sequence>
<dbReference type="InterPro" id="IPR002586">
    <property type="entry name" value="CobQ/CobB/MinD/ParA_Nub-bd_dom"/>
</dbReference>
<keyword evidence="5" id="KW-0812">Transmembrane</keyword>